<dbReference type="InterPro" id="IPR007185">
    <property type="entry name" value="DNA_pol_a/d/e_bsu"/>
</dbReference>
<evidence type="ECO:0000313" key="10">
    <source>
        <dbReference type="EMBL" id="WBW74917.1"/>
    </source>
</evidence>
<feature type="region of interest" description="Disordered" evidence="7">
    <location>
        <begin position="96"/>
        <end position="118"/>
    </location>
</feature>
<evidence type="ECO:0000256" key="5">
    <source>
        <dbReference type="ARBA" id="ARBA00023242"/>
    </source>
</evidence>
<feature type="domain" description="DNA polymerase alpha subunit B OB" evidence="9">
    <location>
        <begin position="170"/>
        <end position="279"/>
    </location>
</feature>
<evidence type="ECO:0000256" key="2">
    <source>
        <dbReference type="ARBA" id="ARBA00007299"/>
    </source>
</evidence>
<feature type="domain" description="DNA polymerase alpha/delta/epsilon subunit B" evidence="8">
    <location>
        <begin position="307"/>
        <end position="519"/>
    </location>
</feature>
<dbReference type="PIRSF" id="PIRSF018300">
    <property type="entry name" value="DNA_pol_alph_2"/>
    <property type="match status" value="1"/>
</dbReference>
<evidence type="ECO:0000256" key="4">
    <source>
        <dbReference type="ARBA" id="ARBA00022705"/>
    </source>
</evidence>
<dbReference type="GO" id="GO:0003677">
    <property type="term" value="F:DNA binding"/>
    <property type="evidence" value="ECO:0007669"/>
    <property type="project" value="InterPro"/>
</dbReference>
<dbReference type="InterPro" id="IPR054300">
    <property type="entry name" value="OB_DPOA2"/>
</dbReference>
<dbReference type="InterPro" id="IPR016722">
    <property type="entry name" value="DNA_pol_alpha_bsu"/>
</dbReference>
<comment type="subcellular location">
    <subcellularLocation>
        <location evidence="1 6">Nucleus</location>
    </subcellularLocation>
</comment>
<protein>
    <recommendedName>
        <fullName evidence="3 6">DNA polymerase alpha subunit B</fullName>
    </recommendedName>
</protein>
<reference evidence="10 11" key="1">
    <citation type="journal article" date="2023" name="G3 (Bethesda)">
        <title>A high-quality reference genome for the fission yeast Schizosaccharomyces osmophilus.</title>
        <authorList>
            <person name="Jia G.S."/>
            <person name="Zhang W.C."/>
            <person name="Liang Y."/>
            <person name="Liu X.H."/>
            <person name="Rhind N."/>
            <person name="Pidoux A."/>
            <person name="Brysch-Herzberg M."/>
            <person name="Du L.L."/>
        </authorList>
    </citation>
    <scope>NUCLEOTIDE SEQUENCE [LARGE SCALE GENOMIC DNA]</scope>
    <source>
        <strain evidence="10 11">CBS 15793</strain>
    </source>
</reference>
<evidence type="ECO:0000256" key="7">
    <source>
        <dbReference type="SAM" id="MobiDB-lite"/>
    </source>
</evidence>
<dbReference type="PANTHER" id="PTHR23061:SF12">
    <property type="entry name" value="DNA POLYMERASE ALPHA SUBUNIT B"/>
    <property type="match status" value="1"/>
</dbReference>
<feature type="compositionally biased region" description="Polar residues" evidence="7">
    <location>
        <begin position="96"/>
        <end position="105"/>
    </location>
</feature>
<keyword evidence="4 6" id="KW-0235">DNA replication</keyword>
<dbReference type="Pfam" id="PF22062">
    <property type="entry name" value="OB_DPOA2"/>
    <property type="match status" value="1"/>
</dbReference>
<dbReference type="RefSeq" id="XP_056039160.1">
    <property type="nucleotide sequence ID" value="XM_056182970.1"/>
</dbReference>
<dbReference type="Gene3D" id="3.60.21.60">
    <property type="match status" value="2"/>
</dbReference>
<dbReference type="GO" id="GO:0006270">
    <property type="term" value="P:DNA replication initiation"/>
    <property type="evidence" value="ECO:0007669"/>
    <property type="project" value="TreeGrafter"/>
</dbReference>
<evidence type="ECO:0000313" key="11">
    <source>
        <dbReference type="Proteomes" id="UP001212411"/>
    </source>
</evidence>
<evidence type="ECO:0000259" key="9">
    <source>
        <dbReference type="Pfam" id="PF22062"/>
    </source>
</evidence>
<comment type="similarity">
    <text evidence="2 6">Belongs to the DNA polymerase alpha subunit B family.</text>
</comment>
<comment type="function">
    <text evidence="6">Accessory subunit of the DNA polymerase alpha complex (also known as the alpha DNA polymerase-primase complex) which plays an essential role in the initiation of DNA synthesis.</text>
</comment>
<dbReference type="Pfam" id="PF04042">
    <property type="entry name" value="DNA_pol_E_B"/>
    <property type="match status" value="1"/>
</dbReference>
<evidence type="ECO:0000256" key="6">
    <source>
        <dbReference type="PIRNR" id="PIRNR018300"/>
    </source>
</evidence>
<dbReference type="GO" id="GO:0005658">
    <property type="term" value="C:alpha DNA polymerase:primase complex"/>
    <property type="evidence" value="ECO:0007669"/>
    <property type="project" value="TreeGrafter"/>
</dbReference>
<dbReference type="AlphaFoldDB" id="A0AAE9WEL4"/>
<name>A0AAE9WEL4_9SCHI</name>
<dbReference type="PANTHER" id="PTHR23061">
    <property type="entry name" value="DNA POLYMERASE 2 ALPHA 70 KDA SUBUNIT"/>
    <property type="match status" value="1"/>
</dbReference>
<evidence type="ECO:0000256" key="3">
    <source>
        <dbReference type="ARBA" id="ARBA00018596"/>
    </source>
</evidence>
<dbReference type="Proteomes" id="UP001212411">
    <property type="component" value="Chromosome 3"/>
</dbReference>
<keyword evidence="5 6" id="KW-0539">Nucleus</keyword>
<dbReference type="EMBL" id="CP115613">
    <property type="protein sequence ID" value="WBW74917.1"/>
    <property type="molecule type" value="Genomic_DNA"/>
</dbReference>
<keyword evidence="11" id="KW-1185">Reference proteome</keyword>
<organism evidence="10 11">
    <name type="scientific">Schizosaccharomyces osmophilus</name>
    <dbReference type="NCBI Taxonomy" id="2545709"/>
    <lineage>
        <taxon>Eukaryota</taxon>
        <taxon>Fungi</taxon>
        <taxon>Dikarya</taxon>
        <taxon>Ascomycota</taxon>
        <taxon>Taphrinomycotina</taxon>
        <taxon>Schizosaccharomycetes</taxon>
        <taxon>Schizosaccharomycetales</taxon>
        <taxon>Schizosaccharomycetaceae</taxon>
        <taxon>Schizosaccharomyces</taxon>
    </lineage>
</organism>
<evidence type="ECO:0000256" key="1">
    <source>
        <dbReference type="ARBA" id="ARBA00004123"/>
    </source>
</evidence>
<evidence type="ECO:0000259" key="8">
    <source>
        <dbReference type="Pfam" id="PF04042"/>
    </source>
</evidence>
<dbReference type="GeneID" id="80877659"/>
<gene>
    <name evidence="10" type="primary">spb70</name>
    <name evidence="10" type="ORF">SOMG_04183</name>
</gene>
<dbReference type="KEGG" id="som:SOMG_04183"/>
<proteinExistence type="inferred from homology"/>
<sequence>MEFPPDQALLEEKNTLLQSCGMDEQMMFYKWESWCLQRGNKPVLNLDNFRAFAADTRTQMERQVRATLREKPEKRHIKTKTGMNFENILGLPAKSQNLKNNASSQPVPPASDVPSLTGESGRILETLNASLPSASTSANVPKPSSPEITAYIDPKAYHYRIMFQKLQDSSEVLDDRIDLFSGIVCEHYKIADDDLANPSELTQEMVTVVGRVVVDSNTVGGRLNSNSILLETSRRLGAGARVSLKLDEVLNYSIFPGQIIALKGSNPSGKVFVAKEILPFPPLPFPVSSKEEIENHNNQENNQPISVYVASGPWSLRDDLSFTPLKVLVSYLLENPADLVILTGPFIDINHPILSTGNISDTQATSLEDFFKERVTPILSKISCKCILLPHINDAISSHPAWPQDTFDRHTLGLPSNFTCFPNPCIFSVNEVVFGISTNDILLHTSKEELFRTPKHGNLFSRLVAHVIHQRHFYPLFPGGSLDRGNPSNIDISHLKLGELLQTVPDILILPSDMRYFAKIVENVISINPGKATKGIGLGSFTKLTILPYPLDSSIPPSDLLHNAQSRTKVEIVKL</sequence>
<accession>A0AAE9WEL4</accession>